<dbReference type="InterPro" id="IPR013078">
    <property type="entry name" value="His_Pase_superF_clade-1"/>
</dbReference>
<dbReference type="EMBL" id="JAOQKC010000008">
    <property type="protein sequence ID" value="MCU6696702.1"/>
    <property type="molecule type" value="Genomic_DNA"/>
</dbReference>
<reference evidence="1 2" key="1">
    <citation type="journal article" date="2021" name="ISME Commun">
        <title>Automated analysis of genomic sequences facilitates high-throughput and comprehensive description of bacteria.</title>
        <authorList>
            <person name="Hitch T.C.A."/>
        </authorList>
    </citation>
    <scope>NUCLEOTIDE SEQUENCE [LARGE SCALE GENOMIC DNA]</scope>
    <source>
        <strain evidence="1 2">Sanger_04</strain>
    </source>
</reference>
<organism evidence="1 2">
    <name type="scientific">Laedolimicola ammoniilytica</name>
    <dbReference type="NCBI Taxonomy" id="2981771"/>
    <lineage>
        <taxon>Bacteria</taxon>
        <taxon>Bacillati</taxon>
        <taxon>Bacillota</taxon>
        <taxon>Clostridia</taxon>
        <taxon>Lachnospirales</taxon>
        <taxon>Lachnospiraceae</taxon>
        <taxon>Laedolimicola</taxon>
    </lineage>
</organism>
<dbReference type="InterPro" id="IPR029033">
    <property type="entry name" value="His_PPase_superfam"/>
</dbReference>
<dbReference type="SMART" id="SM00855">
    <property type="entry name" value="PGAM"/>
    <property type="match status" value="1"/>
</dbReference>
<protein>
    <submittedName>
        <fullName evidence="1">Histidine phosphatase family protein</fullName>
    </submittedName>
</protein>
<dbReference type="InterPro" id="IPR050275">
    <property type="entry name" value="PGM_Phosphatase"/>
</dbReference>
<dbReference type="CDD" id="cd07067">
    <property type="entry name" value="HP_PGM_like"/>
    <property type="match status" value="1"/>
</dbReference>
<proteinExistence type="predicted"/>
<dbReference type="RefSeq" id="WP_158363197.1">
    <property type="nucleotide sequence ID" value="NZ_JAOQKC010000008.1"/>
</dbReference>
<dbReference type="PANTHER" id="PTHR48100:SF59">
    <property type="entry name" value="ADENOSYLCOBALAMIN_ALPHA-RIBAZOLE PHOSPHATASE"/>
    <property type="match status" value="1"/>
</dbReference>
<dbReference type="PANTHER" id="PTHR48100">
    <property type="entry name" value="BROAD-SPECIFICITY PHOSPHATASE YOR283W-RELATED"/>
    <property type="match status" value="1"/>
</dbReference>
<evidence type="ECO:0000313" key="1">
    <source>
        <dbReference type="EMBL" id="MCU6696702.1"/>
    </source>
</evidence>
<name>A0ABT2RX13_9FIRM</name>
<keyword evidence="2" id="KW-1185">Reference proteome</keyword>
<evidence type="ECO:0000313" key="2">
    <source>
        <dbReference type="Proteomes" id="UP001652461"/>
    </source>
</evidence>
<dbReference type="SUPFAM" id="SSF53254">
    <property type="entry name" value="Phosphoglycerate mutase-like"/>
    <property type="match status" value="1"/>
</dbReference>
<dbReference type="Pfam" id="PF00300">
    <property type="entry name" value="His_Phos_1"/>
    <property type="match status" value="1"/>
</dbReference>
<accession>A0ABT2RX13</accession>
<dbReference type="Gene3D" id="3.40.50.1240">
    <property type="entry name" value="Phosphoglycerate mutase-like"/>
    <property type="match status" value="1"/>
</dbReference>
<gene>
    <name evidence="1" type="ORF">OCV63_07300</name>
</gene>
<comment type="caution">
    <text evidence="1">The sequence shown here is derived from an EMBL/GenBank/DDBJ whole genome shotgun (WGS) entry which is preliminary data.</text>
</comment>
<dbReference type="Proteomes" id="UP001652461">
    <property type="component" value="Unassembled WGS sequence"/>
</dbReference>
<sequence length="211" mass="23450">MKELYLIRHGKTYGNTLGRYIGTTDEPLCEEGREALQAIFEAGLYPMPDVLYGSPLKRCRETGAILFPGKKMIPVSRLRECDFGEFENKNYKELSGNAAYQAWIDSNGTLPFPGGESREAFEERCVTGFQEVLADLKGKAVHRAALVVHGGTIMSILAAYAAQKEEFYHWQIQNGEGFRMLVNETEKGGVFLDEISHLCPDSGLCAGSDLR</sequence>